<feature type="transmembrane region" description="Helical" evidence="2">
    <location>
        <begin position="48"/>
        <end position="66"/>
    </location>
</feature>
<accession>A0AA43TRU1</accession>
<dbReference type="AlphaFoldDB" id="A0AA43TRU1"/>
<feature type="region of interest" description="Disordered" evidence="1">
    <location>
        <begin position="489"/>
        <end position="508"/>
    </location>
</feature>
<dbReference type="PANTHER" id="PTHR36587:SF2">
    <property type="entry name" value="EXPRESSION SITE-ASSOCIATED GENE 3 (ESAG3)-LIKE PROTEIN"/>
    <property type="match status" value="1"/>
</dbReference>
<comment type="caution">
    <text evidence="3">The sequence shown here is derived from an EMBL/GenBank/DDBJ whole genome shotgun (WGS) entry which is preliminary data.</text>
</comment>
<organism evidence="3 4">
    <name type="scientific">Ramalina farinacea</name>
    <dbReference type="NCBI Taxonomy" id="258253"/>
    <lineage>
        <taxon>Eukaryota</taxon>
        <taxon>Fungi</taxon>
        <taxon>Dikarya</taxon>
        <taxon>Ascomycota</taxon>
        <taxon>Pezizomycotina</taxon>
        <taxon>Lecanoromycetes</taxon>
        <taxon>OSLEUM clade</taxon>
        <taxon>Lecanoromycetidae</taxon>
        <taxon>Lecanorales</taxon>
        <taxon>Lecanorineae</taxon>
        <taxon>Ramalinaceae</taxon>
        <taxon>Ramalina</taxon>
    </lineage>
</organism>
<keyword evidence="2" id="KW-0472">Membrane</keyword>
<dbReference type="PANTHER" id="PTHR36587">
    <property type="entry name" value="EXPRESSION SITE-ASSOCIATED GENE 3 (ESAG3)-LIKE PROTEIN"/>
    <property type="match status" value="1"/>
</dbReference>
<dbReference type="Proteomes" id="UP001161017">
    <property type="component" value="Unassembled WGS sequence"/>
</dbReference>
<proteinExistence type="predicted"/>
<dbReference type="EMBL" id="JAPUFD010000008">
    <property type="protein sequence ID" value="MDI1489076.1"/>
    <property type="molecule type" value="Genomic_DNA"/>
</dbReference>
<sequence>MVRLRRNTLSVHGFDAFSPGNDEPRTPSRRSRLNVSSLLSLLTRRTSFIFAAIFVVLTLLLFTPHATSSYQSLTRSHKSRFHLLVPASNSNKDLCRLLLSSIILNYPVPVLINWDAAETEDPFVQHMRKISKVLDYLNNFPPQQDDDLVLMVDGYDIWFQLPPEILIRRYFDVVKTQSEQLKSIHGARLAKEKDLYQTVVFGTDKVCWPNSEEEGGRPACWAVPQSPVPKYSFGPYEDDTVEDALREPYQCRPRWLNSGSVMGPVKDVRALFEAVAARVQHHQHGASDQYYFATIWGFQEFARTRLDPNATFPDGYALPNLDVEVGDSHKIEHHVTLDYESALFQPIGFYDHSLSWLVYDGSIQAGRPESMAASPLDTFELDEKLKKARPPLSAMSLPTKEKLNPIYNSLFSGSATLRLKQWHELPLLSNVITKQTSPLLHFMMEKAYRVKWWERMWFVPYSRDLLRASATAVDIPIAQKSIEGRRWQAAEGPVLPHDSESSEGRRDGAWSDKGAWLSWDGLCQPYDDYIFSGDTGSMYNDG</sequence>
<evidence type="ECO:0000256" key="1">
    <source>
        <dbReference type="SAM" id="MobiDB-lite"/>
    </source>
</evidence>
<dbReference type="CDD" id="cd22997">
    <property type="entry name" value="GT_LH"/>
    <property type="match status" value="1"/>
</dbReference>
<keyword evidence="2" id="KW-0812">Transmembrane</keyword>
<feature type="compositionally biased region" description="Basic and acidic residues" evidence="1">
    <location>
        <begin position="497"/>
        <end position="508"/>
    </location>
</feature>
<reference evidence="3" key="1">
    <citation type="journal article" date="2023" name="Genome Biol. Evol.">
        <title>First Whole Genome Sequence and Flow Cytometry Genome Size Data for the Lichen-Forming Fungus Ramalina farinacea (Ascomycota).</title>
        <authorList>
            <person name="Llewellyn T."/>
            <person name="Mian S."/>
            <person name="Hill R."/>
            <person name="Leitch I.J."/>
            <person name="Gaya E."/>
        </authorList>
    </citation>
    <scope>NUCLEOTIDE SEQUENCE</scope>
    <source>
        <strain evidence="3">LIQ254RAFAR</strain>
    </source>
</reference>
<name>A0AA43TRU1_9LECA</name>
<evidence type="ECO:0000313" key="4">
    <source>
        <dbReference type="Proteomes" id="UP001161017"/>
    </source>
</evidence>
<keyword evidence="4" id="KW-1185">Reference proteome</keyword>
<gene>
    <name evidence="3" type="ORF">OHK93_008354</name>
</gene>
<evidence type="ECO:0000256" key="2">
    <source>
        <dbReference type="SAM" id="Phobius"/>
    </source>
</evidence>
<keyword evidence="2" id="KW-1133">Transmembrane helix</keyword>
<evidence type="ECO:0000313" key="3">
    <source>
        <dbReference type="EMBL" id="MDI1489076.1"/>
    </source>
</evidence>
<protein>
    <submittedName>
        <fullName evidence="3">Uncharacterized protein</fullName>
    </submittedName>
</protein>